<evidence type="ECO:0000259" key="5">
    <source>
        <dbReference type="Pfam" id="PF00891"/>
    </source>
</evidence>
<evidence type="ECO:0000313" key="6">
    <source>
        <dbReference type="EMBL" id="KUJ12353.1"/>
    </source>
</evidence>
<dbReference type="InterPro" id="IPR016461">
    <property type="entry name" value="COMT-like"/>
</dbReference>
<dbReference type="SUPFAM" id="SSF53335">
    <property type="entry name" value="S-adenosyl-L-methionine-dependent methyltransferases"/>
    <property type="match status" value="1"/>
</dbReference>
<reference evidence="6 7" key="1">
    <citation type="submission" date="2015-10" db="EMBL/GenBank/DDBJ databases">
        <title>Full genome of DAOMC 229536 Phialocephala scopiformis, a fungal endophyte of spruce producing the potent anti-insectan compound rugulosin.</title>
        <authorList>
            <consortium name="DOE Joint Genome Institute"/>
            <person name="Walker A.K."/>
            <person name="Frasz S.L."/>
            <person name="Seifert K.A."/>
            <person name="Miller J.D."/>
            <person name="Mondo S.J."/>
            <person name="Labutti K."/>
            <person name="Lipzen A."/>
            <person name="Dockter R."/>
            <person name="Kennedy M."/>
            <person name="Grigoriev I.V."/>
            <person name="Spatafora J.W."/>
        </authorList>
    </citation>
    <scope>NUCLEOTIDE SEQUENCE [LARGE SCALE GENOMIC DNA]</scope>
    <source>
        <strain evidence="6 7">CBS 120377</strain>
    </source>
</reference>
<dbReference type="GO" id="GO:0008171">
    <property type="term" value="F:O-methyltransferase activity"/>
    <property type="evidence" value="ECO:0007669"/>
    <property type="project" value="InterPro"/>
</dbReference>
<dbReference type="InParanoid" id="A0A194WWK5"/>
<protein>
    <submittedName>
        <fullName evidence="6">S-adenosyl-L-methionine-dependent methyltransferase</fullName>
    </submittedName>
</protein>
<feature type="active site" description="Proton acceptor" evidence="4">
    <location>
        <position position="305"/>
    </location>
</feature>
<evidence type="ECO:0000256" key="2">
    <source>
        <dbReference type="ARBA" id="ARBA00022679"/>
    </source>
</evidence>
<proteinExistence type="predicted"/>
<dbReference type="GeneID" id="28831116"/>
<dbReference type="Gene3D" id="3.40.50.150">
    <property type="entry name" value="Vaccinia Virus protein VP39"/>
    <property type="match status" value="1"/>
</dbReference>
<dbReference type="InterPro" id="IPR036388">
    <property type="entry name" value="WH-like_DNA-bd_sf"/>
</dbReference>
<sequence>MAAPYASAEEIDKLVENVNVASKAFKAESGRGTEDARRKLQVEATKLLYSLQEPNTEVWPRIFQVNQSAAIEVITQMGLWSKFEDGKILLLKDIISTTGADEVMIIRIFRQLVAANVLSDVPGPGYKITPLGAPYLNPDHAAFSSFVFTEILPSILSLPRNLSTRNYKAPSKDSGSPYKWANGEELWTYLGSHPERALNMVNGMRSLHTGSLETNAYPFAEELAKMDIKDGEVAIVDVAGGQGHIMAEVRRTCPEIKGKFIVQDLASTFEAVAAPPEGIEYMAYDMFTPQPVKGAHVYHYRHIFHDWSDGDCSSFLQQLVPLLKEQPGSKLLLVDLVLPNTDVSMQECVRDLSMFPIGGLERNEGQWRELLEKNRLKIKKIWRGTEPEACVECEVL</sequence>
<dbReference type="PIRSF" id="PIRSF005739">
    <property type="entry name" value="O-mtase"/>
    <property type="match status" value="1"/>
</dbReference>
<evidence type="ECO:0000313" key="7">
    <source>
        <dbReference type="Proteomes" id="UP000070700"/>
    </source>
</evidence>
<dbReference type="InterPro" id="IPR001077">
    <property type="entry name" value="COMT_C"/>
</dbReference>
<dbReference type="EMBL" id="KQ947424">
    <property type="protein sequence ID" value="KUJ12353.1"/>
    <property type="molecule type" value="Genomic_DNA"/>
</dbReference>
<evidence type="ECO:0000256" key="4">
    <source>
        <dbReference type="PIRSR" id="PIRSR005739-1"/>
    </source>
</evidence>
<gene>
    <name evidence="6" type="ORF">LY89DRAFT_756765</name>
</gene>
<dbReference type="AlphaFoldDB" id="A0A194WWK5"/>
<accession>A0A194WWK5</accession>
<dbReference type="Gene3D" id="1.10.10.10">
    <property type="entry name" value="Winged helix-like DNA-binding domain superfamily/Winged helix DNA-binding domain"/>
    <property type="match status" value="1"/>
</dbReference>
<dbReference type="Pfam" id="PF00891">
    <property type="entry name" value="Methyltransf_2"/>
    <property type="match status" value="1"/>
</dbReference>
<dbReference type="PROSITE" id="PS51683">
    <property type="entry name" value="SAM_OMT_II"/>
    <property type="match status" value="1"/>
</dbReference>
<keyword evidence="3" id="KW-0949">S-adenosyl-L-methionine</keyword>
<name>A0A194WWK5_MOLSC</name>
<evidence type="ECO:0000256" key="3">
    <source>
        <dbReference type="ARBA" id="ARBA00022691"/>
    </source>
</evidence>
<dbReference type="Proteomes" id="UP000070700">
    <property type="component" value="Unassembled WGS sequence"/>
</dbReference>
<feature type="domain" description="O-methyltransferase C-terminal" evidence="5">
    <location>
        <begin position="176"/>
        <end position="373"/>
    </location>
</feature>
<evidence type="ECO:0000256" key="1">
    <source>
        <dbReference type="ARBA" id="ARBA00022603"/>
    </source>
</evidence>
<dbReference type="InterPro" id="IPR029063">
    <property type="entry name" value="SAM-dependent_MTases_sf"/>
</dbReference>
<dbReference type="PANTHER" id="PTHR43712">
    <property type="entry name" value="PUTATIVE (AFU_ORTHOLOGUE AFUA_4G14580)-RELATED"/>
    <property type="match status" value="1"/>
</dbReference>
<dbReference type="GO" id="GO:0032259">
    <property type="term" value="P:methylation"/>
    <property type="evidence" value="ECO:0007669"/>
    <property type="project" value="UniProtKB-KW"/>
</dbReference>
<dbReference type="OrthoDB" id="3340390at2759"/>
<organism evidence="6 7">
    <name type="scientific">Mollisia scopiformis</name>
    <name type="common">Conifer needle endophyte fungus</name>
    <name type="synonym">Phialocephala scopiformis</name>
    <dbReference type="NCBI Taxonomy" id="149040"/>
    <lineage>
        <taxon>Eukaryota</taxon>
        <taxon>Fungi</taxon>
        <taxon>Dikarya</taxon>
        <taxon>Ascomycota</taxon>
        <taxon>Pezizomycotina</taxon>
        <taxon>Leotiomycetes</taxon>
        <taxon>Helotiales</taxon>
        <taxon>Mollisiaceae</taxon>
        <taxon>Mollisia</taxon>
    </lineage>
</organism>
<dbReference type="KEGG" id="psco:LY89DRAFT_756765"/>
<dbReference type="RefSeq" id="XP_018066708.1">
    <property type="nucleotide sequence ID" value="XM_018221390.1"/>
</dbReference>
<keyword evidence="2 6" id="KW-0808">Transferase</keyword>
<keyword evidence="7" id="KW-1185">Reference proteome</keyword>
<dbReference type="PANTHER" id="PTHR43712:SF1">
    <property type="entry name" value="HYPOTHETICAL O-METHYLTRANSFERASE (EUROFUNG)-RELATED"/>
    <property type="match status" value="1"/>
</dbReference>
<keyword evidence="1 6" id="KW-0489">Methyltransferase</keyword>